<evidence type="ECO:0000256" key="1">
    <source>
        <dbReference type="SAM" id="MobiDB-lite"/>
    </source>
</evidence>
<dbReference type="AlphaFoldDB" id="A0ABD0K1H1"/>
<evidence type="ECO:0000313" key="3">
    <source>
        <dbReference type="Proteomes" id="UP001519460"/>
    </source>
</evidence>
<feature type="non-terminal residue" evidence="2">
    <location>
        <position position="334"/>
    </location>
</feature>
<dbReference type="EMBL" id="JACVVK020000265">
    <property type="protein sequence ID" value="KAK7481222.1"/>
    <property type="molecule type" value="Genomic_DNA"/>
</dbReference>
<protein>
    <submittedName>
        <fullName evidence="2">Uncharacterized protein</fullName>
    </submittedName>
</protein>
<reference evidence="2 3" key="1">
    <citation type="journal article" date="2023" name="Sci. Data">
        <title>Genome assembly of the Korean intertidal mud-creeper Batillaria attramentaria.</title>
        <authorList>
            <person name="Patra A.K."/>
            <person name="Ho P.T."/>
            <person name="Jun S."/>
            <person name="Lee S.J."/>
            <person name="Kim Y."/>
            <person name="Won Y.J."/>
        </authorList>
    </citation>
    <scope>NUCLEOTIDE SEQUENCE [LARGE SCALE GENOMIC DNA]</scope>
    <source>
        <strain evidence="2">Wonlab-2016</strain>
    </source>
</reference>
<accession>A0ABD0K1H1</accession>
<comment type="caution">
    <text evidence="2">The sequence shown here is derived from an EMBL/GenBank/DDBJ whole genome shotgun (WGS) entry which is preliminary data.</text>
</comment>
<evidence type="ECO:0000313" key="2">
    <source>
        <dbReference type="EMBL" id="KAK7481222.1"/>
    </source>
</evidence>
<feature type="region of interest" description="Disordered" evidence="1">
    <location>
        <begin position="1"/>
        <end position="21"/>
    </location>
</feature>
<feature type="compositionally biased region" description="Basic and acidic residues" evidence="1">
    <location>
        <begin position="1"/>
        <end position="14"/>
    </location>
</feature>
<proteinExistence type="predicted"/>
<keyword evidence="3" id="KW-1185">Reference proteome</keyword>
<organism evidence="2 3">
    <name type="scientific">Batillaria attramentaria</name>
    <dbReference type="NCBI Taxonomy" id="370345"/>
    <lineage>
        <taxon>Eukaryota</taxon>
        <taxon>Metazoa</taxon>
        <taxon>Spiralia</taxon>
        <taxon>Lophotrochozoa</taxon>
        <taxon>Mollusca</taxon>
        <taxon>Gastropoda</taxon>
        <taxon>Caenogastropoda</taxon>
        <taxon>Sorbeoconcha</taxon>
        <taxon>Cerithioidea</taxon>
        <taxon>Batillariidae</taxon>
        <taxon>Batillaria</taxon>
    </lineage>
</organism>
<gene>
    <name evidence="2" type="ORF">BaRGS_00027482</name>
</gene>
<sequence>MDVRSANWMRRDAADASSTKTYGAVRQQKYRDRLKHTNPHGYRQYLEKQRAYNARRRARMKGVADGVLWGPAGNALGARRANRMRPDAAGASPTVRQDWAVRQKRYRDRLKHTNPQGYRRYLEKQRVYNARHRARMKGVADGGLLGSAGNAVGARRASRMRRDAAGESSTVRKDWAVRKKRYRDRLKHTDPQEYRRYLERQRVYGARHRARMKGVADGGDMFENFAASVRARGEGGRTSTDTAAPTRHSTMRFCVMQSVGWAIKIRGGSVAPPTSGVTANLKLVVNTGSDSCTGGDYDDCIVLLSVRWTRRREAGAITQLTGAAIENALGRTRI</sequence>
<dbReference type="Proteomes" id="UP001519460">
    <property type="component" value="Unassembled WGS sequence"/>
</dbReference>
<name>A0ABD0K1H1_9CAEN</name>